<evidence type="ECO:0000256" key="2">
    <source>
        <dbReference type="SAM" id="MobiDB-lite"/>
    </source>
</evidence>
<keyword evidence="1" id="KW-0723">Serine/threonine-protein kinase</keyword>
<evidence type="ECO:0000259" key="3">
    <source>
        <dbReference type="Pfam" id="PF13581"/>
    </source>
</evidence>
<keyword evidence="5" id="KW-0418">Kinase</keyword>
<protein>
    <submittedName>
        <fullName evidence="5">Sensor histidine kinase</fullName>
    </submittedName>
</protein>
<dbReference type="RefSeq" id="WP_344955024.1">
    <property type="nucleotide sequence ID" value="NZ_BAAAZG010000048.1"/>
</dbReference>
<dbReference type="InterPro" id="IPR036890">
    <property type="entry name" value="HATPase_C_sf"/>
</dbReference>
<evidence type="ECO:0000313" key="5">
    <source>
        <dbReference type="EMBL" id="GAA4093109.1"/>
    </source>
</evidence>
<keyword evidence="6" id="KW-1185">Reference proteome</keyword>
<dbReference type="GO" id="GO:0016301">
    <property type="term" value="F:kinase activity"/>
    <property type="evidence" value="ECO:0007669"/>
    <property type="project" value="UniProtKB-KW"/>
</dbReference>
<dbReference type="CDD" id="cd16936">
    <property type="entry name" value="HATPase_RsbW-like"/>
    <property type="match status" value="1"/>
</dbReference>
<feature type="domain" description="MEDS" evidence="4">
    <location>
        <begin position="15"/>
        <end position="158"/>
    </location>
</feature>
<reference evidence="6" key="1">
    <citation type="journal article" date="2019" name="Int. J. Syst. Evol. Microbiol.">
        <title>The Global Catalogue of Microorganisms (GCM) 10K type strain sequencing project: providing services to taxonomists for standard genome sequencing and annotation.</title>
        <authorList>
            <consortium name="The Broad Institute Genomics Platform"/>
            <consortium name="The Broad Institute Genome Sequencing Center for Infectious Disease"/>
            <person name="Wu L."/>
            <person name="Ma J."/>
        </authorList>
    </citation>
    <scope>NUCLEOTIDE SEQUENCE [LARGE SCALE GENOMIC DNA]</scope>
    <source>
        <strain evidence="6">JCM 16702</strain>
    </source>
</reference>
<dbReference type="SUPFAM" id="SSF55874">
    <property type="entry name" value="ATPase domain of HSP90 chaperone/DNA topoisomerase II/histidine kinase"/>
    <property type="match status" value="1"/>
</dbReference>
<dbReference type="InterPro" id="IPR050267">
    <property type="entry name" value="Anti-sigma-factor_SerPK"/>
</dbReference>
<dbReference type="InterPro" id="IPR025847">
    <property type="entry name" value="MEDS_domain"/>
</dbReference>
<dbReference type="Gene3D" id="3.30.565.10">
    <property type="entry name" value="Histidine kinase-like ATPase, C-terminal domain"/>
    <property type="match status" value="1"/>
</dbReference>
<name>A0ABP7WNX6_9ACTN</name>
<dbReference type="NCBIfam" id="NF041045">
    <property type="entry name" value="RsbA_anti_sig"/>
    <property type="match status" value="1"/>
</dbReference>
<dbReference type="InterPro" id="IPR047718">
    <property type="entry name" value="RsbA-like_anti_sig"/>
</dbReference>
<proteinExistence type="predicted"/>
<feature type="region of interest" description="Disordered" evidence="2">
    <location>
        <begin position="161"/>
        <end position="194"/>
    </location>
</feature>
<keyword evidence="5" id="KW-0808">Transferase</keyword>
<dbReference type="EMBL" id="BAAAZG010000048">
    <property type="protein sequence ID" value="GAA4093109.1"/>
    <property type="molecule type" value="Genomic_DNA"/>
</dbReference>
<dbReference type="Pfam" id="PF13581">
    <property type="entry name" value="HATPase_c_2"/>
    <property type="match status" value="1"/>
</dbReference>
<dbReference type="PANTHER" id="PTHR35526">
    <property type="entry name" value="ANTI-SIGMA-F FACTOR RSBW-RELATED"/>
    <property type="match status" value="1"/>
</dbReference>
<dbReference type="InterPro" id="IPR003594">
    <property type="entry name" value="HATPase_dom"/>
</dbReference>
<sequence>MSDRSDTEPGSPFGHPALFYRDDGEYLSGTVPFVRAGLDAGEPVAVAVPGPRLDAIRAGLGAAAARVEWIDMTVAGRNPGRIIPGVLRAFADRHRAARVRIIGEPVWAGRSPDEYPACVQHEALINLAFAGRNATILCPYDTSALDAQALADAHATHPTVIDRDGQRRSPHYAPHSVIERYNRPLPDPPPGTTPDEFPYDVDTLPRMREFAYARGAALGLDERRAGDLELAVNELGANSVVHAGGKGVLRIWPEDGHVVGEVRDDGRITDPLVGRLPVDLSTDGGRGLLMVNHLTDLVRLHTTPEGTTIRVYMRL</sequence>
<gene>
    <name evidence="5" type="ORF">GCM10022214_63720</name>
</gene>
<dbReference type="PANTHER" id="PTHR35526:SF3">
    <property type="entry name" value="ANTI-SIGMA-F FACTOR RSBW"/>
    <property type="match status" value="1"/>
</dbReference>
<organism evidence="5 6">
    <name type="scientific">Actinomadura miaoliensis</name>
    <dbReference type="NCBI Taxonomy" id="430685"/>
    <lineage>
        <taxon>Bacteria</taxon>
        <taxon>Bacillati</taxon>
        <taxon>Actinomycetota</taxon>
        <taxon>Actinomycetes</taxon>
        <taxon>Streptosporangiales</taxon>
        <taxon>Thermomonosporaceae</taxon>
        <taxon>Actinomadura</taxon>
    </lineage>
</organism>
<accession>A0ABP7WNX6</accession>
<evidence type="ECO:0000259" key="4">
    <source>
        <dbReference type="Pfam" id="PF14417"/>
    </source>
</evidence>
<dbReference type="Pfam" id="PF14417">
    <property type="entry name" value="MEDS"/>
    <property type="match status" value="1"/>
</dbReference>
<dbReference type="Proteomes" id="UP001500683">
    <property type="component" value="Unassembled WGS sequence"/>
</dbReference>
<evidence type="ECO:0000313" key="6">
    <source>
        <dbReference type="Proteomes" id="UP001500683"/>
    </source>
</evidence>
<evidence type="ECO:0000256" key="1">
    <source>
        <dbReference type="ARBA" id="ARBA00022527"/>
    </source>
</evidence>
<comment type="caution">
    <text evidence="5">The sequence shown here is derived from an EMBL/GenBank/DDBJ whole genome shotgun (WGS) entry which is preliminary data.</text>
</comment>
<feature type="domain" description="Histidine kinase/HSP90-like ATPase" evidence="3">
    <location>
        <begin position="197"/>
        <end position="311"/>
    </location>
</feature>